<proteinExistence type="predicted"/>
<dbReference type="Pfam" id="PF13469">
    <property type="entry name" value="Sulfotransfer_3"/>
    <property type="match status" value="1"/>
</dbReference>
<reference evidence="1 2" key="1">
    <citation type="submission" date="2022-10" db="EMBL/GenBank/DDBJ databases">
        <title>Erythrobacter sp. sf7 Genome sequencing.</title>
        <authorList>
            <person name="Park S."/>
        </authorList>
    </citation>
    <scope>NUCLEOTIDE SEQUENCE [LARGE SCALE GENOMIC DNA]</scope>
    <source>
        <strain evidence="2">sf7</strain>
    </source>
</reference>
<accession>A0ABT5JQY9</accession>
<dbReference type="PANTHER" id="PTHR36451:SF1">
    <property type="entry name" value="OMEGA-HYDROXY-BETA-DIHYDROMENAQUINONE-9 SULFOTRANSFERASE STF3"/>
    <property type="match status" value="1"/>
</dbReference>
<dbReference type="EMBL" id="JAQQXQ010000005">
    <property type="protein sequence ID" value="MDC8754543.1"/>
    <property type="molecule type" value="Genomic_DNA"/>
</dbReference>
<keyword evidence="2" id="KW-1185">Reference proteome</keyword>
<dbReference type="PANTHER" id="PTHR36451">
    <property type="entry name" value="PAPS-DEPENDENT SULFOTRANSFERASE STF3"/>
    <property type="match status" value="1"/>
</dbReference>
<dbReference type="SUPFAM" id="SSF52540">
    <property type="entry name" value="P-loop containing nucleoside triphosphate hydrolases"/>
    <property type="match status" value="1"/>
</dbReference>
<dbReference type="Gene3D" id="3.40.50.300">
    <property type="entry name" value="P-loop containing nucleotide triphosphate hydrolases"/>
    <property type="match status" value="1"/>
</dbReference>
<dbReference type="InterPro" id="IPR027417">
    <property type="entry name" value="P-loop_NTPase"/>
</dbReference>
<protein>
    <submittedName>
        <fullName evidence="1">Sulfotransferase</fullName>
    </submittedName>
</protein>
<name>A0ABT5JQY9_9SPHN</name>
<dbReference type="InterPro" id="IPR052736">
    <property type="entry name" value="Stf3_sulfotransferase"/>
</dbReference>
<sequence length="426" mass="47028">MAPAQLAQRCAEAADTADGRSGRILMPPVRDNPLARGKLAQQASDFLGKAWDKGWLPPPELDSDALWAFAAKSHGARAKDAEHGGRSAEDVADFRERLSRIIAAVNTEADLNPLGKVMAWGQLSRVVKNRLAFGALWQDRPELLETPFAPPMIVIGHMRSGTTRIHKLLAADPAHSHTRYCDAYHPVPSRWGMNRIASAVELAMLGLLNPWMQSIHPMAPTEVEEELAWISAALHHSIYESQWHIPAYSAWSEARDAAPIYREFKRILQTDAAHRRLADKPRVLKVPAFAEDLATILSLFPDARLVLAHRDHAAVLKSAVSLAANQMAVQSDSCDLARIEARWRHKIALREERVAVALKGWQGPVARASFDDLNTDWESAIARVYAELGLALTPQALGAMKRMMAASEGGHHHAHREQLARFAGVD</sequence>
<dbReference type="Proteomes" id="UP001216558">
    <property type="component" value="Unassembled WGS sequence"/>
</dbReference>
<dbReference type="RefSeq" id="WP_273677566.1">
    <property type="nucleotide sequence ID" value="NZ_JAQQXQ010000005.1"/>
</dbReference>
<gene>
    <name evidence="1" type="ORF">OIK40_07815</name>
</gene>
<evidence type="ECO:0000313" key="1">
    <source>
        <dbReference type="EMBL" id="MDC8754543.1"/>
    </source>
</evidence>
<organism evidence="1 2">
    <name type="scientific">Erythrobacter fulvus</name>
    <dbReference type="NCBI Taxonomy" id="2987523"/>
    <lineage>
        <taxon>Bacteria</taxon>
        <taxon>Pseudomonadati</taxon>
        <taxon>Pseudomonadota</taxon>
        <taxon>Alphaproteobacteria</taxon>
        <taxon>Sphingomonadales</taxon>
        <taxon>Erythrobacteraceae</taxon>
        <taxon>Erythrobacter/Porphyrobacter group</taxon>
        <taxon>Erythrobacter</taxon>
    </lineage>
</organism>
<evidence type="ECO:0000313" key="2">
    <source>
        <dbReference type="Proteomes" id="UP001216558"/>
    </source>
</evidence>
<comment type="caution">
    <text evidence="1">The sequence shown here is derived from an EMBL/GenBank/DDBJ whole genome shotgun (WGS) entry which is preliminary data.</text>
</comment>